<dbReference type="EMBL" id="KN837179">
    <property type="protein sequence ID" value="KIJ36369.1"/>
    <property type="molecule type" value="Genomic_DNA"/>
</dbReference>
<dbReference type="HOGENOM" id="CLU_1741727_0_0_1"/>
<dbReference type="AlphaFoldDB" id="A0A0C9UNE5"/>
<feature type="compositionally biased region" description="Low complexity" evidence="1">
    <location>
        <begin position="83"/>
        <end position="109"/>
    </location>
</feature>
<dbReference type="Proteomes" id="UP000054279">
    <property type="component" value="Unassembled WGS sequence"/>
</dbReference>
<evidence type="ECO:0000256" key="1">
    <source>
        <dbReference type="SAM" id="MobiDB-lite"/>
    </source>
</evidence>
<evidence type="ECO:0000313" key="3">
    <source>
        <dbReference type="Proteomes" id="UP000054279"/>
    </source>
</evidence>
<keyword evidence="3" id="KW-1185">Reference proteome</keyword>
<protein>
    <submittedName>
        <fullName evidence="2">Unplaced genomic scaffold SPHSTscaffold_104, whole genome shotgun sequence</fullName>
    </submittedName>
</protein>
<evidence type="ECO:0000313" key="2">
    <source>
        <dbReference type="EMBL" id="KIJ36369.1"/>
    </source>
</evidence>
<name>A0A0C9UNE5_SPHS4</name>
<feature type="region of interest" description="Disordered" evidence="1">
    <location>
        <begin position="61"/>
        <end position="126"/>
    </location>
</feature>
<reference evidence="2 3" key="1">
    <citation type="submission" date="2014-06" db="EMBL/GenBank/DDBJ databases">
        <title>Evolutionary Origins and Diversification of the Mycorrhizal Mutualists.</title>
        <authorList>
            <consortium name="DOE Joint Genome Institute"/>
            <consortium name="Mycorrhizal Genomics Consortium"/>
            <person name="Kohler A."/>
            <person name="Kuo A."/>
            <person name="Nagy L.G."/>
            <person name="Floudas D."/>
            <person name="Copeland A."/>
            <person name="Barry K.W."/>
            <person name="Cichocki N."/>
            <person name="Veneault-Fourrey C."/>
            <person name="LaButti K."/>
            <person name="Lindquist E.A."/>
            <person name="Lipzen A."/>
            <person name="Lundell T."/>
            <person name="Morin E."/>
            <person name="Murat C."/>
            <person name="Riley R."/>
            <person name="Ohm R."/>
            <person name="Sun H."/>
            <person name="Tunlid A."/>
            <person name="Henrissat B."/>
            <person name="Grigoriev I.V."/>
            <person name="Hibbett D.S."/>
            <person name="Martin F."/>
        </authorList>
    </citation>
    <scope>NUCLEOTIDE SEQUENCE [LARGE SCALE GENOMIC DNA]</scope>
    <source>
        <strain evidence="2 3">SS14</strain>
    </source>
</reference>
<accession>A0A0C9UNE5</accession>
<gene>
    <name evidence="2" type="ORF">M422DRAFT_51125</name>
</gene>
<organism evidence="2 3">
    <name type="scientific">Sphaerobolus stellatus (strain SS14)</name>
    <dbReference type="NCBI Taxonomy" id="990650"/>
    <lineage>
        <taxon>Eukaryota</taxon>
        <taxon>Fungi</taxon>
        <taxon>Dikarya</taxon>
        <taxon>Basidiomycota</taxon>
        <taxon>Agaricomycotina</taxon>
        <taxon>Agaricomycetes</taxon>
        <taxon>Phallomycetidae</taxon>
        <taxon>Geastrales</taxon>
        <taxon>Sphaerobolaceae</taxon>
        <taxon>Sphaerobolus</taxon>
    </lineage>
</organism>
<dbReference type="OrthoDB" id="376357at2759"/>
<sequence length="150" mass="16260">MKASKKAPNKPPKFAIALIPFSKVDEAHAAVCAAGLELRGLKDMEITWASGQAPTIIEALKRKPQAQPETPSDGPHISAADLSFTTSHHTPAPPTSGSSSTPSFSFDPFEVPQTPNAPTASGLDYESITLMRLRQAERERLEREIREQDL</sequence>
<proteinExistence type="predicted"/>